<organism evidence="2 3">
    <name type="scientific">Candidatus Merdicola faecigallinarum</name>
    <dbReference type="NCBI Taxonomy" id="2840862"/>
    <lineage>
        <taxon>Bacteria</taxon>
        <taxon>Bacillati</taxon>
        <taxon>Bacillota</taxon>
        <taxon>Clostridia</taxon>
        <taxon>Candidatus Merdicola</taxon>
    </lineage>
</organism>
<dbReference type="InterPro" id="IPR010540">
    <property type="entry name" value="CmpB_TMEM229"/>
</dbReference>
<feature type="transmembrane region" description="Helical" evidence="1">
    <location>
        <begin position="123"/>
        <end position="140"/>
    </location>
</feature>
<reference evidence="2" key="2">
    <citation type="journal article" date="2021" name="PeerJ">
        <title>Extensive microbial diversity within the chicken gut microbiome revealed by metagenomics and culture.</title>
        <authorList>
            <person name="Gilroy R."/>
            <person name="Ravi A."/>
            <person name="Getino M."/>
            <person name="Pursley I."/>
            <person name="Horton D.L."/>
            <person name="Alikhan N.F."/>
            <person name="Baker D."/>
            <person name="Gharbi K."/>
            <person name="Hall N."/>
            <person name="Watson M."/>
            <person name="Adriaenssens E.M."/>
            <person name="Foster-Nyarko E."/>
            <person name="Jarju S."/>
            <person name="Secka A."/>
            <person name="Antonio M."/>
            <person name="Oren A."/>
            <person name="Chaudhuri R.R."/>
            <person name="La Ragione R."/>
            <person name="Hildebrand F."/>
            <person name="Pallen M.J."/>
        </authorList>
    </citation>
    <scope>NUCLEOTIDE SEQUENCE</scope>
    <source>
        <strain evidence="2">CHK195-15760</strain>
    </source>
</reference>
<evidence type="ECO:0000313" key="3">
    <source>
        <dbReference type="Proteomes" id="UP000824093"/>
    </source>
</evidence>
<name>A0A9D1LZZ7_9FIRM</name>
<accession>A0A9D1LZZ7</accession>
<evidence type="ECO:0000313" key="2">
    <source>
        <dbReference type="EMBL" id="HIU51325.1"/>
    </source>
</evidence>
<keyword evidence="1" id="KW-0472">Membrane</keyword>
<dbReference type="Pfam" id="PF06541">
    <property type="entry name" value="ABC_trans_CmpB"/>
    <property type="match status" value="1"/>
</dbReference>
<feature type="transmembrane region" description="Helical" evidence="1">
    <location>
        <begin position="161"/>
        <end position="183"/>
    </location>
</feature>
<keyword evidence="1" id="KW-1133">Transmembrane helix</keyword>
<evidence type="ECO:0000256" key="1">
    <source>
        <dbReference type="SAM" id="Phobius"/>
    </source>
</evidence>
<dbReference type="AlphaFoldDB" id="A0A9D1LZZ7"/>
<comment type="caution">
    <text evidence="2">The sequence shown here is derived from an EMBL/GenBank/DDBJ whole genome shotgun (WGS) entry which is preliminary data.</text>
</comment>
<feature type="transmembrane region" description="Helical" evidence="1">
    <location>
        <begin position="51"/>
        <end position="70"/>
    </location>
</feature>
<feature type="transmembrane region" description="Helical" evidence="1">
    <location>
        <begin position="20"/>
        <end position="45"/>
    </location>
</feature>
<reference evidence="2" key="1">
    <citation type="submission" date="2020-10" db="EMBL/GenBank/DDBJ databases">
        <authorList>
            <person name="Gilroy R."/>
        </authorList>
    </citation>
    <scope>NUCLEOTIDE SEQUENCE</scope>
    <source>
        <strain evidence="2">CHK195-15760</strain>
    </source>
</reference>
<dbReference type="EMBL" id="DVNH01000015">
    <property type="protein sequence ID" value="HIU51325.1"/>
    <property type="molecule type" value="Genomic_DNA"/>
</dbReference>
<sequence length="184" mass="21538">METSTSLVVRKQLTKTQTLLLYFFIYSFIGWLSETLYSFCVLGHFTNRGFLFGPICPIYGFGAIIMLIFIQSYQDKPLKLFLLSAIIFSVFEYIVGFGLDAIFATKWWDYTNDFLNLNGRISILYTFFWGIAGLIFIHYVHPFVKKIVTKFLNKFPFWFQINLVTIFTLILVVDTVFSSIHYLI</sequence>
<gene>
    <name evidence="2" type="ORF">IAB70_01670</name>
</gene>
<proteinExistence type="predicted"/>
<feature type="transmembrane region" description="Helical" evidence="1">
    <location>
        <begin position="82"/>
        <end position="103"/>
    </location>
</feature>
<keyword evidence="1" id="KW-0812">Transmembrane</keyword>
<dbReference type="Proteomes" id="UP000824093">
    <property type="component" value="Unassembled WGS sequence"/>
</dbReference>
<protein>
    <submittedName>
        <fullName evidence="2">ABC transporter permease</fullName>
    </submittedName>
</protein>